<evidence type="ECO:0000256" key="16">
    <source>
        <dbReference type="PIRSR" id="PIRSR006769-3"/>
    </source>
</evidence>
<evidence type="ECO:0000256" key="5">
    <source>
        <dbReference type="ARBA" id="ARBA00007417"/>
    </source>
</evidence>
<dbReference type="OrthoDB" id="9800865at2"/>
<comment type="pathway">
    <text evidence="2 13">Cofactor biosynthesis; riboflavin biosynthesis; 5-amino-6-(D-ribitylamino)uracil from GTP: step 2/4.</text>
</comment>
<evidence type="ECO:0000256" key="7">
    <source>
        <dbReference type="ARBA" id="ARBA00022723"/>
    </source>
</evidence>
<comment type="cofactor">
    <cofactor evidence="13 16">
        <name>Zn(2+)</name>
        <dbReference type="ChEBI" id="CHEBI:29105"/>
    </cofactor>
    <text evidence="13 16">Binds 1 zinc ion.</text>
</comment>
<keyword evidence="9 13" id="KW-0862">Zinc</keyword>
<dbReference type="UniPathway" id="UPA00275">
    <property type="reaction ID" value="UER00401"/>
</dbReference>
<feature type="binding site" evidence="15">
    <location>
        <position position="216"/>
    </location>
    <ligand>
        <name>substrate</name>
    </ligand>
</feature>
<proteinExistence type="inferred from homology"/>
<keyword evidence="11 13" id="KW-0560">Oxidoreductase</keyword>
<accession>A0A6N8FAI7</accession>
<dbReference type="GO" id="GO:0009231">
    <property type="term" value="P:riboflavin biosynthetic process"/>
    <property type="evidence" value="ECO:0007669"/>
    <property type="project" value="UniProtKB-UniPathway"/>
</dbReference>
<dbReference type="Proteomes" id="UP000439994">
    <property type="component" value="Unassembled WGS sequence"/>
</dbReference>
<dbReference type="InterPro" id="IPR002734">
    <property type="entry name" value="RibDG_C"/>
</dbReference>
<comment type="function">
    <text evidence="1 13">Converts 2,5-diamino-6-(ribosylamino)-4(3h)-pyrimidinone 5'-phosphate into 5-amino-6-(ribosylamino)-2,4(1h,3h)-pyrimidinedione 5'-phosphate.</text>
</comment>
<comment type="pathway">
    <text evidence="3 13">Cofactor biosynthesis; riboflavin biosynthesis; 5-amino-6-(D-ribitylamino)uracil from GTP: step 3/4.</text>
</comment>
<keyword evidence="10 13" id="KW-0521">NADP</keyword>
<dbReference type="SUPFAM" id="SSF53927">
    <property type="entry name" value="Cytidine deaminase-like"/>
    <property type="match status" value="1"/>
</dbReference>
<comment type="catalytic activity">
    <reaction evidence="13">
        <text>2,5-diamino-6-hydroxy-4-(5-phosphoribosylamino)-pyrimidine + H2O + H(+) = 5-amino-6-(5-phospho-D-ribosylamino)uracil + NH4(+)</text>
        <dbReference type="Rhea" id="RHEA:21868"/>
        <dbReference type="ChEBI" id="CHEBI:15377"/>
        <dbReference type="ChEBI" id="CHEBI:15378"/>
        <dbReference type="ChEBI" id="CHEBI:28938"/>
        <dbReference type="ChEBI" id="CHEBI:58453"/>
        <dbReference type="ChEBI" id="CHEBI:58614"/>
        <dbReference type="EC" id="3.5.4.26"/>
    </reaction>
</comment>
<dbReference type="Pfam" id="PF00383">
    <property type="entry name" value="dCMP_cyt_deam_1"/>
    <property type="match status" value="1"/>
</dbReference>
<dbReference type="PANTHER" id="PTHR38011:SF7">
    <property type="entry name" value="2,5-DIAMINO-6-RIBOSYLAMINO-4(3H)-PYRIMIDINONE 5'-PHOSPHATE REDUCTASE"/>
    <property type="match status" value="1"/>
</dbReference>
<feature type="binding site" evidence="15">
    <location>
        <position position="166"/>
    </location>
    <ligand>
        <name>NADP(+)</name>
        <dbReference type="ChEBI" id="CHEBI:58349"/>
    </ligand>
</feature>
<dbReference type="PROSITE" id="PS00903">
    <property type="entry name" value="CYT_DCMP_DEAMINASES_1"/>
    <property type="match status" value="1"/>
</dbReference>
<feature type="domain" description="CMP/dCMP-type deaminase" evidence="17">
    <location>
        <begin position="12"/>
        <end position="134"/>
    </location>
</feature>
<comment type="caution">
    <text evidence="18">The sequence shown here is derived from an EMBL/GenBank/DDBJ whole genome shotgun (WGS) entry which is preliminary data.</text>
</comment>
<evidence type="ECO:0000256" key="2">
    <source>
        <dbReference type="ARBA" id="ARBA00004882"/>
    </source>
</evidence>
<feature type="active site" description="Proton donor" evidence="14">
    <location>
        <position position="63"/>
    </location>
</feature>
<evidence type="ECO:0000256" key="10">
    <source>
        <dbReference type="ARBA" id="ARBA00022857"/>
    </source>
</evidence>
<dbReference type="AlphaFoldDB" id="A0A6N8FAI7"/>
<dbReference type="Gene3D" id="3.40.140.10">
    <property type="entry name" value="Cytidine Deaminase, domain 2"/>
    <property type="match status" value="1"/>
</dbReference>
<keyword evidence="6 13" id="KW-0686">Riboflavin biosynthesis</keyword>
<keyword evidence="7 13" id="KW-0479">Metal-binding</keyword>
<dbReference type="InterPro" id="IPR016193">
    <property type="entry name" value="Cytidine_deaminase-like"/>
</dbReference>
<evidence type="ECO:0000256" key="3">
    <source>
        <dbReference type="ARBA" id="ARBA00004910"/>
    </source>
</evidence>
<feature type="binding site" evidence="16">
    <location>
        <position position="61"/>
    </location>
    <ligand>
        <name>Zn(2+)</name>
        <dbReference type="ChEBI" id="CHEBI:29105"/>
        <note>catalytic</note>
    </ligand>
</feature>
<evidence type="ECO:0000259" key="17">
    <source>
        <dbReference type="PROSITE" id="PS51747"/>
    </source>
</evidence>
<keyword evidence="8 13" id="KW-0378">Hydrolase</keyword>
<dbReference type="PROSITE" id="PS51747">
    <property type="entry name" value="CYT_DCMP_DEAMINASES_2"/>
    <property type="match status" value="1"/>
</dbReference>
<dbReference type="FunFam" id="3.40.140.10:FF:000025">
    <property type="entry name" value="Riboflavin biosynthesis protein RibD"/>
    <property type="match status" value="1"/>
</dbReference>
<dbReference type="GO" id="GO:0008703">
    <property type="term" value="F:5-amino-6-(5-phosphoribosylamino)uracil reductase activity"/>
    <property type="evidence" value="ECO:0007669"/>
    <property type="project" value="UniProtKB-EC"/>
</dbReference>
<feature type="binding site" evidence="16">
    <location>
        <position position="96"/>
    </location>
    <ligand>
        <name>Zn(2+)</name>
        <dbReference type="ChEBI" id="CHEBI:29105"/>
        <note>catalytic</note>
    </ligand>
</feature>
<sequence length="408" mass="44874">MSQNNTTTSFSEQDYTMMALAIKLAKKGQYTTTPNPNVGCVIVKDGAILGQGWHQKSGTGHAEVNALQALSIQQTAGATAYVTLEPCSHYGRTPPCALRLKEAKIKKVIVAMLDPNPLVAGNGIAMLQEAGIEVQIGLLETDARALNPGFLSRMERQQPHVRLKLATSVDGKIALHNGESKWITGPAARADVQRYRALSCAILTTAKTVIRDNARLNVRPEQLNVQYEFTNIVTDIRQPIKIVLDGKNKITPEVASGLALFDCNMAKNQSDNRLTTEDKPQVVLVKSEPHFEQATVDFKEFTNVTIVSSVYNKEKGFCVSDLISHCNQLSINNLWVEAGSQLSASFLQSQVVDELILYMAPIIMGKNAIDCIPLGPFDSMKETKSLNLLDYKMVGDDIRFTYQPINKH</sequence>
<organism evidence="18 19">
    <name type="scientific">Psychrosphaera haliotis</name>
    <dbReference type="NCBI Taxonomy" id="555083"/>
    <lineage>
        <taxon>Bacteria</taxon>
        <taxon>Pseudomonadati</taxon>
        <taxon>Pseudomonadota</taxon>
        <taxon>Gammaproteobacteria</taxon>
        <taxon>Alteromonadales</taxon>
        <taxon>Pseudoalteromonadaceae</taxon>
        <taxon>Psychrosphaera</taxon>
    </lineage>
</organism>
<dbReference type="PIRSF" id="PIRSF006769">
    <property type="entry name" value="RibD"/>
    <property type="match status" value="1"/>
</dbReference>
<dbReference type="CDD" id="cd01284">
    <property type="entry name" value="Riboflavin_deaminase-reductase"/>
    <property type="match status" value="1"/>
</dbReference>
<evidence type="ECO:0000313" key="19">
    <source>
        <dbReference type="Proteomes" id="UP000439994"/>
    </source>
</evidence>
<evidence type="ECO:0000256" key="6">
    <source>
        <dbReference type="ARBA" id="ARBA00022619"/>
    </source>
</evidence>
<dbReference type="InterPro" id="IPR004794">
    <property type="entry name" value="Eubact_RibD"/>
</dbReference>
<feature type="binding site" evidence="15">
    <location>
        <position position="182"/>
    </location>
    <ligand>
        <name>NADP(+)</name>
        <dbReference type="ChEBI" id="CHEBI:58349"/>
    </ligand>
</feature>
<keyword evidence="12" id="KW-0511">Multifunctional enzyme</keyword>
<feature type="binding site" evidence="15">
    <location>
        <position position="337"/>
    </location>
    <ligand>
        <name>substrate</name>
    </ligand>
</feature>
<dbReference type="EC" id="1.1.1.193" evidence="13"/>
<dbReference type="GO" id="GO:0008835">
    <property type="term" value="F:diaminohydroxyphosphoribosylaminopyrimidine deaminase activity"/>
    <property type="evidence" value="ECO:0007669"/>
    <property type="project" value="UniProtKB-EC"/>
</dbReference>
<evidence type="ECO:0000256" key="15">
    <source>
        <dbReference type="PIRSR" id="PIRSR006769-2"/>
    </source>
</evidence>
<comment type="catalytic activity">
    <reaction evidence="13">
        <text>5-amino-6-(5-phospho-D-ribitylamino)uracil + NADP(+) = 5-amino-6-(5-phospho-D-ribosylamino)uracil + NADPH + H(+)</text>
        <dbReference type="Rhea" id="RHEA:17845"/>
        <dbReference type="ChEBI" id="CHEBI:15378"/>
        <dbReference type="ChEBI" id="CHEBI:57783"/>
        <dbReference type="ChEBI" id="CHEBI:58349"/>
        <dbReference type="ChEBI" id="CHEBI:58421"/>
        <dbReference type="ChEBI" id="CHEBI:58453"/>
        <dbReference type="EC" id="1.1.1.193"/>
    </reaction>
</comment>
<dbReference type="SUPFAM" id="SSF53597">
    <property type="entry name" value="Dihydrofolate reductase-like"/>
    <property type="match status" value="1"/>
</dbReference>
<evidence type="ECO:0000313" key="18">
    <source>
        <dbReference type="EMBL" id="MUH72137.1"/>
    </source>
</evidence>
<feature type="binding site" evidence="15">
    <location>
        <position position="219"/>
    </location>
    <ligand>
        <name>substrate</name>
    </ligand>
</feature>
<feature type="binding site" evidence="16">
    <location>
        <position position="87"/>
    </location>
    <ligand>
        <name>Zn(2+)</name>
        <dbReference type="ChEBI" id="CHEBI:29105"/>
        <note>catalytic</note>
    </ligand>
</feature>
<gene>
    <name evidence="18" type="primary">ribD</name>
    <name evidence="18" type="ORF">GNP35_06400</name>
</gene>
<evidence type="ECO:0000256" key="4">
    <source>
        <dbReference type="ARBA" id="ARBA00005259"/>
    </source>
</evidence>
<feature type="binding site" evidence="15">
    <location>
        <position position="208"/>
    </location>
    <ligand>
        <name>NADP(+)</name>
        <dbReference type="ChEBI" id="CHEBI:58349"/>
    </ligand>
</feature>
<dbReference type="EMBL" id="WOCD01000003">
    <property type="protein sequence ID" value="MUH72137.1"/>
    <property type="molecule type" value="Genomic_DNA"/>
</dbReference>
<evidence type="ECO:0000256" key="12">
    <source>
        <dbReference type="ARBA" id="ARBA00023268"/>
    </source>
</evidence>
<protein>
    <recommendedName>
        <fullName evidence="13">Riboflavin biosynthesis protein RibD</fullName>
    </recommendedName>
    <domain>
        <recommendedName>
            <fullName evidence="13">Diaminohydroxyphosphoribosylaminopyrimidine deaminase</fullName>
            <shortName evidence="13">DRAP deaminase</shortName>
            <ecNumber evidence="13">3.5.4.26</ecNumber>
        </recommendedName>
        <alternativeName>
            <fullName evidence="13">Riboflavin-specific deaminase</fullName>
        </alternativeName>
    </domain>
    <domain>
        <recommendedName>
            <fullName evidence="13">5-amino-6-(5-phosphoribosylamino)uracil reductase</fullName>
            <ecNumber evidence="13">1.1.1.193</ecNumber>
        </recommendedName>
        <alternativeName>
            <fullName evidence="13">HTP reductase</fullName>
        </alternativeName>
    </domain>
</protein>
<evidence type="ECO:0000256" key="1">
    <source>
        <dbReference type="ARBA" id="ARBA00002151"/>
    </source>
</evidence>
<reference evidence="18 19" key="1">
    <citation type="submission" date="2019-11" db="EMBL/GenBank/DDBJ databases">
        <title>P. haliotis isolates from Z. marina roots.</title>
        <authorList>
            <person name="Cohen M."/>
            <person name="Jospin G."/>
            <person name="Eisen J.A."/>
            <person name="Coil D.A."/>
        </authorList>
    </citation>
    <scope>NUCLEOTIDE SEQUENCE [LARGE SCALE GENOMIC DNA]</scope>
    <source>
        <strain evidence="18 19">UCD-MCMsp1aY</strain>
    </source>
</reference>
<evidence type="ECO:0000256" key="8">
    <source>
        <dbReference type="ARBA" id="ARBA00022801"/>
    </source>
</evidence>
<dbReference type="Pfam" id="PF01872">
    <property type="entry name" value="RibD_C"/>
    <property type="match status" value="1"/>
</dbReference>
<feature type="binding site" evidence="15">
    <location>
        <position position="196"/>
    </location>
    <ligand>
        <name>substrate</name>
    </ligand>
</feature>
<dbReference type="GO" id="GO:0008270">
    <property type="term" value="F:zinc ion binding"/>
    <property type="evidence" value="ECO:0007669"/>
    <property type="project" value="InterPro"/>
</dbReference>
<feature type="binding site" evidence="15">
    <location>
        <begin position="339"/>
        <end position="345"/>
    </location>
    <ligand>
        <name>NADP(+)</name>
        <dbReference type="ChEBI" id="CHEBI:58349"/>
    </ligand>
</feature>
<evidence type="ECO:0000256" key="11">
    <source>
        <dbReference type="ARBA" id="ARBA00023002"/>
    </source>
</evidence>
<name>A0A6N8FAI7_9GAMM</name>
<comment type="similarity">
    <text evidence="5 13">In the C-terminal section; belongs to the HTP reductase family.</text>
</comment>
<dbReference type="RefSeq" id="WP_155695336.1">
    <property type="nucleotide sequence ID" value="NZ_WOCD01000003.1"/>
</dbReference>
<dbReference type="Gene3D" id="3.40.430.10">
    <property type="entry name" value="Dihydrofolate Reductase, subunit A"/>
    <property type="match status" value="1"/>
</dbReference>
<dbReference type="NCBIfam" id="TIGR00326">
    <property type="entry name" value="eubact_ribD"/>
    <property type="match status" value="1"/>
</dbReference>
<evidence type="ECO:0000256" key="9">
    <source>
        <dbReference type="ARBA" id="ARBA00022833"/>
    </source>
</evidence>
<dbReference type="EC" id="3.5.4.26" evidence="13"/>
<dbReference type="InterPro" id="IPR002125">
    <property type="entry name" value="CMP_dCMP_dom"/>
</dbReference>
<dbReference type="PANTHER" id="PTHR38011">
    <property type="entry name" value="DIHYDROFOLATE REDUCTASE FAMILY PROTEIN (AFU_ORTHOLOGUE AFUA_8G06820)"/>
    <property type="match status" value="1"/>
</dbReference>
<comment type="similarity">
    <text evidence="4 13">In the N-terminal section; belongs to the cytidine and deoxycytidylate deaminase family.</text>
</comment>
<feature type="binding site" evidence="15">
    <location>
        <position position="180"/>
    </location>
    <ligand>
        <name>substrate</name>
    </ligand>
</feature>
<dbReference type="InterPro" id="IPR024072">
    <property type="entry name" value="DHFR-like_dom_sf"/>
</dbReference>
<dbReference type="InterPro" id="IPR016192">
    <property type="entry name" value="APOBEC/CMP_deaminase_Zn-bd"/>
</dbReference>
<evidence type="ECO:0000256" key="13">
    <source>
        <dbReference type="PIRNR" id="PIRNR006769"/>
    </source>
</evidence>
<evidence type="ECO:0000256" key="14">
    <source>
        <dbReference type="PIRSR" id="PIRSR006769-1"/>
    </source>
</evidence>
<dbReference type="InterPro" id="IPR050765">
    <property type="entry name" value="Riboflavin_Biosynth_HTPR"/>
</dbReference>
<feature type="binding site" evidence="15">
    <location>
        <position position="212"/>
    </location>
    <ligand>
        <name>NADP(+)</name>
        <dbReference type="ChEBI" id="CHEBI:58349"/>
    </ligand>
</feature>
<keyword evidence="19" id="KW-1185">Reference proteome</keyword>